<dbReference type="EMBL" id="CP001928">
    <property type="protein sequence ID" value="ADI38389.1"/>
    <property type="molecule type" value="Genomic_DNA"/>
</dbReference>
<dbReference type="eggNOG" id="COG0318">
    <property type="taxonomic scope" value="Bacteria"/>
</dbReference>
<dbReference type="InterPro" id="IPR042099">
    <property type="entry name" value="ANL_N_sf"/>
</dbReference>
<dbReference type="Pfam" id="PF00501">
    <property type="entry name" value="AMP-binding"/>
    <property type="match status" value="1"/>
</dbReference>
<keyword evidence="3" id="KW-1185">Reference proteome</keyword>
<evidence type="ECO:0000313" key="2">
    <source>
        <dbReference type="EMBL" id="ADI38389.1"/>
    </source>
</evidence>
<name>D6YW78_WADCW</name>
<dbReference type="PANTHER" id="PTHR43201">
    <property type="entry name" value="ACYL-COA SYNTHETASE"/>
    <property type="match status" value="1"/>
</dbReference>
<accession>D6YW78</accession>
<dbReference type="EC" id="6.2.1.26" evidence="2"/>
<proteinExistence type="predicted"/>
<reference evidence="2 3" key="1">
    <citation type="journal article" date="2010" name="PLoS ONE">
        <title>The Waddlia genome: a window into chlamydial biology.</title>
        <authorList>
            <person name="Bertelli C."/>
            <person name="Collyn F."/>
            <person name="Croxatto A."/>
            <person name="Ruckert C."/>
            <person name="Polkinghorne A."/>
            <person name="Kebbi-Beghdadi C."/>
            <person name="Goesmann A."/>
            <person name="Vaughan L."/>
            <person name="Greub G."/>
        </authorList>
    </citation>
    <scope>NUCLEOTIDE SEQUENCE [LARGE SCALE GENOMIC DNA]</scope>
    <source>
        <strain evidence="3">ATCC VR-1470 / WSU 86-1044</strain>
    </source>
</reference>
<dbReference type="Proteomes" id="UP000001505">
    <property type="component" value="Chromosome"/>
</dbReference>
<sequence length="362" mass="40528">MLNVIDWESPETHILLNPRMPCEEAQKIHHQLKAFNLSAHVWLATSGTTSRFKCVALSKEAFLISADAVNRHFQLTADDIWIHCLPDFHVGGLGIHARSYRSGAKIVKLSPWNCQKFYQMAIDHSATVSSLVPAQLYDIIQMNCRAPDSYRFTIIGGGVIAKEIFEQSWEMGWNAVPTYGMTECASQVAAAAIGDYDQYQPLEHVSVQLDDAENILIKSPSLLTGYAFPDAEAAAWEDPKNDGWFRTEDQGAIEKGLLQVFGRSSEIIKINGELVNLLQLQLKLETLQTKMKLRGTFAIVPVPHPRSGYTLHLAASEENKNQIISLQETYNEAVLPFEKISRIHQCATIPRTPLGKIIKLIF</sequence>
<organism evidence="2 3">
    <name type="scientific">Waddlia chondrophila (strain ATCC VR-1470 / WSU 86-1044)</name>
    <dbReference type="NCBI Taxonomy" id="716544"/>
    <lineage>
        <taxon>Bacteria</taxon>
        <taxon>Pseudomonadati</taxon>
        <taxon>Chlamydiota</taxon>
        <taxon>Chlamydiia</taxon>
        <taxon>Parachlamydiales</taxon>
        <taxon>Waddliaceae</taxon>
        <taxon>Waddlia</taxon>
    </lineage>
</organism>
<dbReference type="GO" id="GO:0031956">
    <property type="term" value="F:medium-chain fatty acid-CoA ligase activity"/>
    <property type="evidence" value="ECO:0007669"/>
    <property type="project" value="TreeGrafter"/>
</dbReference>
<dbReference type="Gene3D" id="3.40.50.12780">
    <property type="entry name" value="N-terminal domain of ligase-like"/>
    <property type="match status" value="1"/>
</dbReference>
<dbReference type="PANTHER" id="PTHR43201:SF32">
    <property type="entry name" value="2-SUCCINYLBENZOATE--COA LIGASE, CHLOROPLASTIC_PEROXISOMAL"/>
    <property type="match status" value="1"/>
</dbReference>
<dbReference type="InterPro" id="IPR000873">
    <property type="entry name" value="AMP-dep_synth/lig_dom"/>
</dbReference>
<dbReference type="OrthoDB" id="9765680at2"/>
<dbReference type="KEGG" id="wch:wcw_1030"/>
<dbReference type="SUPFAM" id="SSF56801">
    <property type="entry name" value="Acetyl-CoA synthetase-like"/>
    <property type="match status" value="1"/>
</dbReference>
<gene>
    <name evidence="2" type="primary">menE</name>
    <name evidence="2" type="ordered locus">wcw_1030</name>
</gene>
<dbReference type="GO" id="GO:0008756">
    <property type="term" value="F:o-succinylbenzoate-CoA ligase activity"/>
    <property type="evidence" value="ECO:0007669"/>
    <property type="project" value="UniProtKB-EC"/>
</dbReference>
<evidence type="ECO:0000259" key="1">
    <source>
        <dbReference type="Pfam" id="PF00501"/>
    </source>
</evidence>
<dbReference type="RefSeq" id="WP_013182103.1">
    <property type="nucleotide sequence ID" value="NC_014225.1"/>
</dbReference>
<keyword evidence="2" id="KW-0436">Ligase</keyword>
<protein>
    <submittedName>
        <fullName evidence="2">Putative o-succinylbenzoate-CoA ligase</fullName>
        <ecNumber evidence="2">6.2.1.26</ecNumber>
    </submittedName>
</protein>
<dbReference type="GO" id="GO:0006631">
    <property type="term" value="P:fatty acid metabolic process"/>
    <property type="evidence" value="ECO:0007669"/>
    <property type="project" value="TreeGrafter"/>
</dbReference>
<evidence type="ECO:0000313" key="3">
    <source>
        <dbReference type="Proteomes" id="UP000001505"/>
    </source>
</evidence>
<dbReference type="HOGENOM" id="CLU_000022_59_0_0"/>
<feature type="domain" description="AMP-dependent synthetase/ligase" evidence="1">
    <location>
        <begin position="45"/>
        <end position="226"/>
    </location>
</feature>
<dbReference type="STRING" id="716544.wcw_1030"/>
<dbReference type="AlphaFoldDB" id="D6YW78"/>